<dbReference type="GO" id="GO:0003677">
    <property type="term" value="F:DNA binding"/>
    <property type="evidence" value="ECO:0007669"/>
    <property type="project" value="UniProtKB-KW"/>
</dbReference>
<keyword evidence="3 6" id="KW-0238">DNA-binding</keyword>
<dbReference type="OrthoDB" id="570111at2"/>
<organism evidence="6 7">
    <name type="scientific">Haloactinopolyspora alba</name>
    <dbReference type="NCBI Taxonomy" id="648780"/>
    <lineage>
        <taxon>Bacteria</taxon>
        <taxon>Bacillati</taxon>
        <taxon>Actinomycetota</taxon>
        <taxon>Actinomycetes</taxon>
        <taxon>Jiangellales</taxon>
        <taxon>Jiangellaceae</taxon>
        <taxon>Haloactinopolyspora</taxon>
    </lineage>
</organism>
<dbReference type="PANTHER" id="PTHR30346">
    <property type="entry name" value="TRANSCRIPTIONAL DUAL REGULATOR HCAR-RELATED"/>
    <property type="match status" value="1"/>
</dbReference>
<dbReference type="PANTHER" id="PTHR30346:SF0">
    <property type="entry name" value="HCA OPERON TRANSCRIPTIONAL ACTIVATOR HCAR"/>
    <property type="match status" value="1"/>
</dbReference>
<evidence type="ECO:0000313" key="6">
    <source>
        <dbReference type="EMBL" id="PSK95554.1"/>
    </source>
</evidence>
<dbReference type="InterPro" id="IPR036388">
    <property type="entry name" value="WH-like_DNA-bd_sf"/>
</dbReference>
<keyword evidence="2" id="KW-0805">Transcription regulation</keyword>
<dbReference type="EMBL" id="PYGE01000029">
    <property type="protein sequence ID" value="PSK95554.1"/>
    <property type="molecule type" value="Genomic_DNA"/>
</dbReference>
<sequence length="308" mass="32668">MYGCSVDLLAHLHAFVAVAEARSFTRGAETCGAPQPVVSRRIAALEKHLGGTLLHRTSRQVDLTELGRTLLPHAADLLARTDHLYELARSTMAAGLVVGVPPGTDPRTLVAARRAAAAAGLAVTFSEHDAADRASLLRMGRLDIAVLPCPTDEEEIGAELGAGTATDDLRGRRVHLDQLRRTASEHGRPRALHLDAEDDVPWVRDPLRRAARAAGLRDDQVRADTTPTQAMTNALEHGDAVLCTQARADALGLHWRPLGDVVLRRTYSVASGSPVDSATVRSAFPALALAAGLSATSAVADPTRQEAL</sequence>
<dbReference type="SUPFAM" id="SSF46785">
    <property type="entry name" value="Winged helix' DNA-binding domain"/>
    <property type="match status" value="1"/>
</dbReference>
<comment type="caution">
    <text evidence="6">The sequence shown here is derived from an EMBL/GenBank/DDBJ whole genome shotgun (WGS) entry which is preliminary data.</text>
</comment>
<dbReference type="AlphaFoldDB" id="A0A2P8DEA0"/>
<evidence type="ECO:0000256" key="3">
    <source>
        <dbReference type="ARBA" id="ARBA00023125"/>
    </source>
</evidence>
<accession>A0A2P8DEA0</accession>
<proteinExistence type="inferred from homology"/>
<dbReference type="PROSITE" id="PS50931">
    <property type="entry name" value="HTH_LYSR"/>
    <property type="match status" value="1"/>
</dbReference>
<dbReference type="Gene3D" id="1.10.10.10">
    <property type="entry name" value="Winged helix-like DNA-binding domain superfamily/Winged helix DNA-binding domain"/>
    <property type="match status" value="1"/>
</dbReference>
<dbReference type="GO" id="GO:0032993">
    <property type="term" value="C:protein-DNA complex"/>
    <property type="evidence" value="ECO:0007669"/>
    <property type="project" value="TreeGrafter"/>
</dbReference>
<evidence type="ECO:0000313" key="7">
    <source>
        <dbReference type="Proteomes" id="UP000243528"/>
    </source>
</evidence>
<dbReference type="FunFam" id="1.10.10.10:FF:000001">
    <property type="entry name" value="LysR family transcriptional regulator"/>
    <property type="match status" value="1"/>
</dbReference>
<dbReference type="Proteomes" id="UP000243528">
    <property type="component" value="Unassembled WGS sequence"/>
</dbReference>
<feature type="domain" description="HTH lysR-type" evidence="5">
    <location>
        <begin position="7"/>
        <end position="64"/>
    </location>
</feature>
<evidence type="ECO:0000256" key="1">
    <source>
        <dbReference type="ARBA" id="ARBA00009437"/>
    </source>
</evidence>
<keyword evidence="4" id="KW-0804">Transcription</keyword>
<dbReference type="InterPro" id="IPR036390">
    <property type="entry name" value="WH_DNA-bd_sf"/>
</dbReference>
<dbReference type="GO" id="GO:0003700">
    <property type="term" value="F:DNA-binding transcription factor activity"/>
    <property type="evidence" value="ECO:0007669"/>
    <property type="project" value="InterPro"/>
</dbReference>
<gene>
    <name evidence="6" type="ORF">CLV30_12923</name>
</gene>
<dbReference type="Pfam" id="PF00126">
    <property type="entry name" value="HTH_1"/>
    <property type="match status" value="1"/>
</dbReference>
<dbReference type="InterPro" id="IPR000847">
    <property type="entry name" value="LysR_HTH_N"/>
</dbReference>
<name>A0A2P8DEA0_9ACTN</name>
<evidence type="ECO:0000259" key="5">
    <source>
        <dbReference type="PROSITE" id="PS50931"/>
    </source>
</evidence>
<comment type="similarity">
    <text evidence="1">Belongs to the LysR transcriptional regulatory family.</text>
</comment>
<keyword evidence="7" id="KW-1185">Reference proteome</keyword>
<evidence type="ECO:0000256" key="2">
    <source>
        <dbReference type="ARBA" id="ARBA00023015"/>
    </source>
</evidence>
<reference evidence="6 7" key="1">
    <citation type="submission" date="2018-03" db="EMBL/GenBank/DDBJ databases">
        <title>Genomic Encyclopedia of Archaeal and Bacterial Type Strains, Phase II (KMG-II): from individual species to whole genera.</title>
        <authorList>
            <person name="Goeker M."/>
        </authorList>
    </citation>
    <scope>NUCLEOTIDE SEQUENCE [LARGE SCALE GENOMIC DNA]</scope>
    <source>
        <strain evidence="6 7">DSM 45211</strain>
    </source>
</reference>
<protein>
    <submittedName>
        <fullName evidence="6">DNA-binding transcriptional LysR family regulator</fullName>
    </submittedName>
</protein>
<evidence type="ECO:0000256" key="4">
    <source>
        <dbReference type="ARBA" id="ARBA00023163"/>
    </source>
</evidence>